<evidence type="ECO:0000313" key="2">
    <source>
        <dbReference type="Proteomes" id="UP000605784"/>
    </source>
</evidence>
<dbReference type="Pfam" id="PF12900">
    <property type="entry name" value="Pyridox_ox_2"/>
    <property type="match status" value="1"/>
</dbReference>
<evidence type="ECO:0008006" key="3">
    <source>
        <dbReference type="Google" id="ProtNLM"/>
    </source>
</evidence>
<dbReference type="RefSeq" id="WP_189001521.1">
    <property type="nucleotide sequence ID" value="NZ_BMOU01000007.1"/>
</dbReference>
<dbReference type="Gene3D" id="2.30.110.10">
    <property type="entry name" value="Electron Transport, Fmn-binding Protein, Chain A"/>
    <property type="match status" value="1"/>
</dbReference>
<gene>
    <name evidence="1" type="ORF">GCM10009030_36660</name>
</gene>
<sequence length="160" mass="17974">MTIEDMEQYGLTKMSDEEMHDFVSTQRMGVLALPADDAPYVVPMSFGYDGASTLYFTFVGGPDSRKRTLIERAETVRFLTYTAQSAFNWESVLLTGTVERVPEPQWEAIRDVLETAWRPDVFEAARESEAVVVYRFTADDWAGIKHTGLPPGFDADESSA</sequence>
<dbReference type="Proteomes" id="UP000605784">
    <property type="component" value="Unassembled WGS sequence"/>
</dbReference>
<proteinExistence type="predicted"/>
<dbReference type="EMBL" id="BMOU01000007">
    <property type="protein sequence ID" value="GGO02295.1"/>
    <property type="molecule type" value="Genomic_DNA"/>
</dbReference>
<reference evidence="1" key="2">
    <citation type="submission" date="2020-09" db="EMBL/GenBank/DDBJ databases">
        <authorList>
            <person name="Sun Q."/>
            <person name="Ohkuma M."/>
        </authorList>
    </citation>
    <scope>NUCLEOTIDE SEQUENCE</scope>
    <source>
        <strain evidence="1">JCM 17820</strain>
    </source>
</reference>
<dbReference type="SUPFAM" id="SSF50475">
    <property type="entry name" value="FMN-binding split barrel"/>
    <property type="match status" value="1"/>
</dbReference>
<reference evidence="1" key="1">
    <citation type="journal article" date="2014" name="Int. J. Syst. Evol. Microbiol.">
        <title>Complete genome sequence of Corynebacterium casei LMG S-19264T (=DSM 44701T), isolated from a smear-ripened cheese.</title>
        <authorList>
            <consortium name="US DOE Joint Genome Institute (JGI-PGF)"/>
            <person name="Walter F."/>
            <person name="Albersmeier A."/>
            <person name="Kalinowski J."/>
            <person name="Ruckert C."/>
        </authorList>
    </citation>
    <scope>NUCLEOTIDE SEQUENCE</scope>
    <source>
        <strain evidence="1">JCM 17820</strain>
    </source>
</reference>
<keyword evidence="2" id="KW-1185">Reference proteome</keyword>
<evidence type="ECO:0000313" key="1">
    <source>
        <dbReference type="EMBL" id="GGO02295.1"/>
    </source>
</evidence>
<organism evidence="1 2">
    <name type="scientific">Haloarcula pellucida</name>
    <dbReference type="NCBI Taxonomy" id="1427151"/>
    <lineage>
        <taxon>Archaea</taxon>
        <taxon>Methanobacteriati</taxon>
        <taxon>Methanobacteriota</taxon>
        <taxon>Stenosarchaea group</taxon>
        <taxon>Halobacteria</taxon>
        <taxon>Halobacteriales</taxon>
        <taxon>Haloarculaceae</taxon>
        <taxon>Haloarcula</taxon>
    </lineage>
</organism>
<name>A0A830GQ91_9EURY</name>
<comment type="caution">
    <text evidence="1">The sequence shown here is derived from an EMBL/GenBank/DDBJ whole genome shotgun (WGS) entry which is preliminary data.</text>
</comment>
<dbReference type="InterPro" id="IPR012349">
    <property type="entry name" value="Split_barrel_FMN-bd"/>
</dbReference>
<accession>A0A830GQ91</accession>
<dbReference type="AlphaFoldDB" id="A0A830GQ91"/>
<dbReference type="InterPro" id="IPR024747">
    <property type="entry name" value="Pyridox_Oxase-rel"/>
</dbReference>
<protein>
    <recommendedName>
        <fullName evidence="3">Pyridoxamine 5'-phosphate oxidase</fullName>
    </recommendedName>
</protein>